<dbReference type="Gene3D" id="3.50.50.60">
    <property type="entry name" value="FAD/NAD(P)-binding domain"/>
    <property type="match status" value="2"/>
</dbReference>
<dbReference type="GO" id="GO:0051536">
    <property type="term" value="F:iron-sulfur cluster binding"/>
    <property type="evidence" value="ECO:0007669"/>
    <property type="project" value="InterPro"/>
</dbReference>
<feature type="domain" description="FAD/NAD(P)-binding" evidence="9">
    <location>
        <begin position="130"/>
        <end position="365"/>
    </location>
</feature>
<comment type="function">
    <text evidence="6">Involved in pyrimidine base degradation. Catalyzes physiologically the reduction of uracil to 5,6-dihydrouracil (DHU) by using NADH as a specific cosubstrate. It also catalyzes the reverse reaction and the reduction of thymine to 5,6-dihydrothymine (DHT).</text>
</comment>
<dbReference type="EC" id="1.3.1.1" evidence="8"/>
<evidence type="ECO:0000256" key="6">
    <source>
        <dbReference type="ARBA" id="ARBA00049578"/>
    </source>
</evidence>
<dbReference type="InterPro" id="IPR023753">
    <property type="entry name" value="FAD/NAD-binding_dom"/>
</dbReference>
<name>A0A379CJ91_9FIRM</name>
<gene>
    <name evidence="11" type="primary">preT</name>
    <name evidence="11" type="ORF">NCTC11460_01632</name>
</gene>
<evidence type="ECO:0000313" key="11">
    <source>
        <dbReference type="EMBL" id="SUB61687.1"/>
    </source>
</evidence>
<comment type="catalytic activity">
    <reaction evidence="5">
        <text>5,6-dihydrouracil + NAD(+) = uracil + NADH + H(+)</text>
        <dbReference type="Rhea" id="RHEA:20189"/>
        <dbReference type="ChEBI" id="CHEBI:15378"/>
        <dbReference type="ChEBI" id="CHEBI:15901"/>
        <dbReference type="ChEBI" id="CHEBI:17568"/>
        <dbReference type="ChEBI" id="CHEBI:57540"/>
        <dbReference type="ChEBI" id="CHEBI:57945"/>
        <dbReference type="EC" id="1.3.1.1"/>
    </reaction>
</comment>
<dbReference type="EMBL" id="UGTB01000004">
    <property type="protein sequence ID" value="SUB61687.1"/>
    <property type="molecule type" value="Genomic_DNA"/>
</dbReference>
<dbReference type="AlphaFoldDB" id="A0A379CJ91"/>
<comment type="catalytic activity">
    <reaction evidence="4">
        <text>5,6-dihydrothymine + NAD(+) = thymine + NADH + H(+)</text>
        <dbReference type="Rhea" id="RHEA:28791"/>
        <dbReference type="ChEBI" id="CHEBI:15378"/>
        <dbReference type="ChEBI" id="CHEBI:17821"/>
        <dbReference type="ChEBI" id="CHEBI:27468"/>
        <dbReference type="ChEBI" id="CHEBI:57540"/>
        <dbReference type="ChEBI" id="CHEBI:57945"/>
        <dbReference type="EC" id="1.3.1.1"/>
    </reaction>
</comment>
<dbReference type="PRINTS" id="PR00419">
    <property type="entry name" value="ADXRDTASE"/>
</dbReference>
<evidence type="ECO:0000256" key="2">
    <source>
        <dbReference type="ARBA" id="ARBA00030119"/>
    </source>
</evidence>
<proteinExistence type="predicted"/>
<dbReference type="InterPro" id="IPR036188">
    <property type="entry name" value="FAD/NAD-bd_sf"/>
</dbReference>
<evidence type="ECO:0000259" key="9">
    <source>
        <dbReference type="Pfam" id="PF07992"/>
    </source>
</evidence>
<dbReference type="Gene3D" id="1.10.1060.10">
    <property type="entry name" value="Alpha-helical ferredoxin"/>
    <property type="match status" value="1"/>
</dbReference>
<dbReference type="SUPFAM" id="SSF46548">
    <property type="entry name" value="alpha-helical ferredoxin"/>
    <property type="match status" value="1"/>
</dbReference>
<feature type="domain" description="Dihydroprymidine dehydrogenase" evidence="10">
    <location>
        <begin position="14"/>
        <end position="112"/>
    </location>
</feature>
<protein>
    <recommendedName>
        <fullName evidence="8">dihydrouracil dehydrogenase (NAD(+))</fullName>
        <ecNumber evidence="8">1.3.1.1</ecNumber>
    </recommendedName>
    <alternativeName>
        <fullName evidence="3">Dihydrothymine dehydrogenase</fullName>
    </alternativeName>
    <alternativeName>
        <fullName evidence="2">Dihydrouracil dehydrogenase</fullName>
    </alternativeName>
</protein>
<evidence type="ECO:0000256" key="3">
    <source>
        <dbReference type="ARBA" id="ARBA00032722"/>
    </source>
</evidence>
<dbReference type="SUPFAM" id="SSF51971">
    <property type="entry name" value="Nucleotide-binding domain"/>
    <property type="match status" value="1"/>
</dbReference>
<dbReference type="PANTHER" id="PTHR43073:SF2">
    <property type="entry name" value="DIHYDROPYRIMIDINE DEHYDROGENASE [NADP(+)]"/>
    <property type="match status" value="1"/>
</dbReference>
<evidence type="ECO:0000256" key="7">
    <source>
        <dbReference type="ARBA" id="ARBA00049714"/>
    </source>
</evidence>
<keyword evidence="1 11" id="KW-0560">Oxidoreductase</keyword>
<dbReference type="PANTHER" id="PTHR43073">
    <property type="entry name" value="DIHYDROPYRIMIDINE DEHYDROGENASE [NADP(+)]"/>
    <property type="match status" value="1"/>
</dbReference>
<evidence type="ECO:0000259" key="10">
    <source>
        <dbReference type="Pfam" id="PF14691"/>
    </source>
</evidence>
<evidence type="ECO:0000256" key="4">
    <source>
        <dbReference type="ARBA" id="ARBA00047685"/>
    </source>
</evidence>
<evidence type="ECO:0000256" key="5">
    <source>
        <dbReference type="ARBA" id="ARBA00048792"/>
    </source>
</evidence>
<sequence>MSYVKKIMYGEPAEKDFNIRTAMEEATRCLLCEDAPCSKGCPAGTNPGKFIRSIRMRNFKGAAETIRENNILGGTCALVCPYGNLCEKECARCGIDEPIKIGKLQKFAIEQEKLFNMQTLRAPETKVGKKVACIGSGPASLACAAKLAQAGLDVTIIEQYEKAGGVLTYGITPSRLPQDVIEHDIDQVRKLGVEFKFNTRIDGKDGVEGLLKEYDAVFVGVGLWKGSIPDIEGRDAKGVYSAQEFLKYARENDGNIKLGDDILVIGGGDVAMDCASTSKQLGAKNVAIVYRRTIEEAPAYHEEIKYVQSMGVPIHTRFAPEKIEKNADGQVEKMLFKSWDNVSELSMKADTVIFAIGQKASDDYREIDLPKGAFMNGDIVNGGMTVVQAVADGKVSADEILNYLGIKGDK</sequence>
<dbReference type="RefSeq" id="WP_002846655.1">
    <property type="nucleotide sequence ID" value="NZ_CP096607.1"/>
</dbReference>
<evidence type="ECO:0000313" key="12">
    <source>
        <dbReference type="Proteomes" id="UP000255101"/>
    </source>
</evidence>
<dbReference type="InterPro" id="IPR009051">
    <property type="entry name" value="Helical_ferredxn"/>
</dbReference>
<dbReference type="Pfam" id="PF07992">
    <property type="entry name" value="Pyr_redox_2"/>
    <property type="match status" value="1"/>
</dbReference>
<dbReference type="InterPro" id="IPR028261">
    <property type="entry name" value="DPD_II"/>
</dbReference>
<dbReference type="GO" id="GO:0004159">
    <property type="term" value="F:dihydropyrimidine dehydrogenase (NAD+) activity"/>
    <property type="evidence" value="ECO:0007669"/>
    <property type="project" value="UniProtKB-EC"/>
</dbReference>
<organism evidence="11 12">
    <name type="scientific">Peptostreptococcus anaerobius</name>
    <dbReference type="NCBI Taxonomy" id="1261"/>
    <lineage>
        <taxon>Bacteria</taxon>
        <taxon>Bacillati</taxon>
        <taxon>Bacillota</taxon>
        <taxon>Clostridia</taxon>
        <taxon>Peptostreptococcales</taxon>
        <taxon>Peptostreptococcaceae</taxon>
        <taxon>Peptostreptococcus</taxon>
    </lineage>
</organism>
<evidence type="ECO:0000256" key="1">
    <source>
        <dbReference type="ARBA" id="ARBA00023002"/>
    </source>
</evidence>
<dbReference type="Proteomes" id="UP000255101">
    <property type="component" value="Unassembled WGS sequence"/>
</dbReference>
<dbReference type="Pfam" id="PF14691">
    <property type="entry name" value="Fer4_20"/>
    <property type="match status" value="1"/>
</dbReference>
<evidence type="ECO:0000256" key="8">
    <source>
        <dbReference type="ARBA" id="ARBA00049728"/>
    </source>
</evidence>
<reference evidence="11 12" key="1">
    <citation type="submission" date="2018-06" db="EMBL/GenBank/DDBJ databases">
        <authorList>
            <consortium name="Pathogen Informatics"/>
            <person name="Doyle S."/>
        </authorList>
    </citation>
    <scope>NUCLEOTIDE SEQUENCE [LARGE SCALE GENOMIC DNA]</scope>
    <source>
        <strain evidence="11 12">NCTC11460</strain>
    </source>
</reference>
<comment type="subunit">
    <text evidence="7">Heterotetramer of 2 PreA and 2 PreT subunits.</text>
</comment>
<accession>A0A379CJ91</accession>